<sequence length="217" mass="24698">MEAKHVLLAACARMLGYPDEGFHDMQTDLLDTVQAGIDDPILREHFKASVFPVCSIPLKELREIYVWTFDWKEKTGLYLTAHELGDSRERGAALILLQHIIRDAGFSLADGELSDYMPMLYELLAIRPDHVHVRALELRLAAASKRIRDNLPEDCPYGGLFRILMTDVFEEPTEEEIRKLESKRETADLDELPYPILFGMDGSARSDTGLPVYKMCN</sequence>
<dbReference type="PANTHER" id="PTHR43680:SF2">
    <property type="entry name" value="NITRATE REDUCTASE MOLYBDENUM COFACTOR ASSEMBLY CHAPERONE NARJ"/>
    <property type="match status" value="1"/>
</dbReference>
<evidence type="ECO:0000313" key="1">
    <source>
        <dbReference type="EMBL" id="RCX17373.1"/>
    </source>
</evidence>
<dbReference type="GO" id="GO:0042128">
    <property type="term" value="P:nitrate assimilation"/>
    <property type="evidence" value="ECO:0007669"/>
    <property type="project" value="TreeGrafter"/>
</dbReference>
<dbReference type="InterPro" id="IPR036411">
    <property type="entry name" value="TorD-like_sf"/>
</dbReference>
<dbReference type="GO" id="GO:0051131">
    <property type="term" value="P:chaperone-mediated protein complex assembly"/>
    <property type="evidence" value="ECO:0007669"/>
    <property type="project" value="InterPro"/>
</dbReference>
<protein>
    <submittedName>
        <fullName evidence="1">Respiratory nitrate reductase chaperone NarJ</fullName>
    </submittedName>
</protein>
<dbReference type="GO" id="GO:0051082">
    <property type="term" value="F:unfolded protein binding"/>
    <property type="evidence" value="ECO:0007669"/>
    <property type="project" value="InterPro"/>
</dbReference>
<dbReference type="SUPFAM" id="SSF89155">
    <property type="entry name" value="TorD-like"/>
    <property type="match status" value="1"/>
</dbReference>
<accession>A0A369B783</accession>
<proteinExistence type="predicted"/>
<dbReference type="GO" id="GO:0016530">
    <property type="term" value="F:metallochaperone activity"/>
    <property type="evidence" value="ECO:0007669"/>
    <property type="project" value="TreeGrafter"/>
</dbReference>
<keyword evidence="2" id="KW-1185">Reference proteome</keyword>
<organism evidence="1 2">
    <name type="scientific">Fontibacillus phaseoli</name>
    <dbReference type="NCBI Taxonomy" id="1416533"/>
    <lineage>
        <taxon>Bacteria</taxon>
        <taxon>Bacillati</taxon>
        <taxon>Bacillota</taxon>
        <taxon>Bacilli</taxon>
        <taxon>Bacillales</taxon>
        <taxon>Paenibacillaceae</taxon>
        <taxon>Fontibacillus</taxon>
    </lineage>
</organism>
<comment type="caution">
    <text evidence="1">The sequence shown here is derived from an EMBL/GenBank/DDBJ whole genome shotgun (WGS) entry which is preliminary data.</text>
</comment>
<dbReference type="Proteomes" id="UP000253090">
    <property type="component" value="Unassembled WGS sequence"/>
</dbReference>
<dbReference type="AlphaFoldDB" id="A0A369B783"/>
<dbReference type="InterPro" id="IPR003765">
    <property type="entry name" value="NO3_reductase_chaperone_NarJ"/>
</dbReference>
<dbReference type="NCBIfam" id="TIGR00684">
    <property type="entry name" value="narJ"/>
    <property type="match status" value="1"/>
</dbReference>
<evidence type="ECO:0000313" key="2">
    <source>
        <dbReference type="Proteomes" id="UP000253090"/>
    </source>
</evidence>
<dbReference type="EMBL" id="QPJW01000009">
    <property type="protein sequence ID" value="RCX17373.1"/>
    <property type="molecule type" value="Genomic_DNA"/>
</dbReference>
<dbReference type="PANTHER" id="PTHR43680">
    <property type="entry name" value="NITRATE REDUCTASE MOLYBDENUM COFACTOR ASSEMBLY CHAPERONE"/>
    <property type="match status" value="1"/>
</dbReference>
<dbReference type="RefSeq" id="WP_245954967.1">
    <property type="nucleotide sequence ID" value="NZ_QPJW01000009.1"/>
</dbReference>
<reference evidence="1 2" key="1">
    <citation type="submission" date="2018-07" db="EMBL/GenBank/DDBJ databases">
        <title>Genomic Encyclopedia of Type Strains, Phase III (KMG-III): the genomes of soil and plant-associated and newly described type strains.</title>
        <authorList>
            <person name="Whitman W."/>
        </authorList>
    </citation>
    <scope>NUCLEOTIDE SEQUENCE [LARGE SCALE GENOMIC DNA]</scope>
    <source>
        <strain evidence="1 2">CECT 8333</strain>
    </source>
</reference>
<gene>
    <name evidence="1" type="ORF">DFP94_10997</name>
</gene>
<name>A0A369B783_9BACL</name>